<proteinExistence type="predicted"/>
<reference evidence="1 2" key="1">
    <citation type="submission" date="2019-01" db="EMBL/GenBank/DDBJ databases">
        <title>Genomes sequencing and comparative genomics of infectious freshwater microsporidia, Cucumispora dikerogammari and Thelohania contejeani.</title>
        <authorList>
            <person name="Cormier A."/>
            <person name="Giraud I."/>
            <person name="Wattier R."/>
            <person name="Teixeira M."/>
            <person name="Grandjean F."/>
            <person name="Rigaud T."/>
            <person name="Cordaux R."/>
        </authorList>
    </citation>
    <scope>NUCLEOTIDE SEQUENCE [LARGE SCALE GENOMIC DNA]</scope>
    <source>
        <strain evidence="1">T1</strain>
        <tissue evidence="1">Spores</tissue>
    </source>
</reference>
<evidence type="ECO:0000313" key="1">
    <source>
        <dbReference type="EMBL" id="KAF7682869.1"/>
    </source>
</evidence>
<evidence type="ECO:0000313" key="2">
    <source>
        <dbReference type="Proteomes" id="UP001516464"/>
    </source>
</evidence>
<sequence>MRESFEEVRRELLARVNRLCESNLNSKNLFKAINEHAISLVNYHIGLQQLKPAKFLKLDHEIRQTLIKHKAHLKPGCKERLYHPRTEMGRGLHSVEMKSEYMLLQSLDTLKKYKNILSRQAVILKVEEQNKTHLSLIYHYLRSKYSLTDVSAKCLLNAQRKLLYDEINKKKFYEKLYRARSNELVSLKDFSTWMKYGNIDPRAEGIYCYIQDRNVFWRDNALQCQHCGKAKKSIDHLATGCDRMLGHDYTRRHTEILRCIHLLLANKYGFKKSKKITISFSTGGHGK</sequence>
<comment type="caution">
    <text evidence="1">The sequence shown here is derived from an EMBL/GenBank/DDBJ whole genome shotgun (WGS) entry which is preliminary data.</text>
</comment>
<dbReference type="Proteomes" id="UP001516464">
    <property type="component" value="Unassembled WGS sequence"/>
</dbReference>
<keyword evidence="2" id="KW-1185">Reference proteome</keyword>
<organism evidence="1 2">
    <name type="scientific">Astathelohania contejeani</name>
    <dbReference type="NCBI Taxonomy" id="164912"/>
    <lineage>
        <taxon>Eukaryota</taxon>
        <taxon>Fungi</taxon>
        <taxon>Fungi incertae sedis</taxon>
        <taxon>Microsporidia</taxon>
        <taxon>Astathelohaniidae</taxon>
        <taxon>Astathelohania</taxon>
    </lineage>
</organism>
<dbReference type="PANTHER" id="PTHR35450:SF2">
    <property type="entry name" value="REVERSE TRANSCRIPTASE DOMAIN-CONTAINING PROTEIN"/>
    <property type="match status" value="1"/>
</dbReference>
<protein>
    <submittedName>
        <fullName evidence="1">Uncharacterized protein</fullName>
    </submittedName>
</protein>
<gene>
    <name evidence="1" type="ORF">TCON_1917</name>
</gene>
<name>A0ABQ7HXH6_9MICR</name>
<accession>A0ABQ7HXH6</accession>
<dbReference type="PANTHER" id="PTHR35450">
    <property type="entry name" value="REVERSE TRANSCRIPTASE DOMAIN-CONTAINING PROTEIN"/>
    <property type="match status" value="1"/>
</dbReference>
<dbReference type="EMBL" id="SBIQ01000166">
    <property type="protein sequence ID" value="KAF7682869.1"/>
    <property type="molecule type" value="Genomic_DNA"/>
</dbReference>